<gene>
    <name evidence="2" type="ORF">C2845_PM03G29040</name>
</gene>
<feature type="compositionally biased region" description="Basic and acidic residues" evidence="1">
    <location>
        <begin position="7"/>
        <end position="35"/>
    </location>
</feature>
<evidence type="ECO:0000256" key="1">
    <source>
        <dbReference type="SAM" id="MobiDB-lite"/>
    </source>
</evidence>
<evidence type="ECO:0000313" key="3">
    <source>
        <dbReference type="Proteomes" id="UP000275267"/>
    </source>
</evidence>
<dbReference type="AlphaFoldDB" id="A0A3L6TIF3"/>
<organism evidence="2 3">
    <name type="scientific">Panicum miliaceum</name>
    <name type="common">Proso millet</name>
    <name type="synonym">Broomcorn millet</name>
    <dbReference type="NCBI Taxonomy" id="4540"/>
    <lineage>
        <taxon>Eukaryota</taxon>
        <taxon>Viridiplantae</taxon>
        <taxon>Streptophyta</taxon>
        <taxon>Embryophyta</taxon>
        <taxon>Tracheophyta</taxon>
        <taxon>Spermatophyta</taxon>
        <taxon>Magnoliopsida</taxon>
        <taxon>Liliopsida</taxon>
        <taxon>Poales</taxon>
        <taxon>Poaceae</taxon>
        <taxon>PACMAD clade</taxon>
        <taxon>Panicoideae</taxon>
        <taxon>Panicodae</taxon>
        <taxon>Paniceae</taxon>
        <taxon>Panicinae</taxon>
        <taxon>Panicum</taxon>
        <taxon>Panicum sect. Panicum</taxon>
    </lineage>
</organism>
<sequence>MRFQQEQSRKEAWEREEETRRREHNMERVMREQSRKIDQIEVELKHAQDINDVSQTTSAIYPDTVEAKVNRLETERVGHMDEIFSLRLAMQEMQAHMQGYDEGNPPPTPFVEQAPPPPTENPPPVLVVAAENVGEAGMDPELAAPPAPKIDLYAPENLDGFDMEVEENLGGVQFLGLMLMLTDLILKDMALQMKTLRLLMIVKKKKNLQKMKEGLVWTACLLYPPQLLQ</sequence>
<dbReference type="EMBL" id="PQIB02000002">
    <property type="protein sequence ID" value="RLN36506.1"/>
    <property type="molecule type" value="Genomic_DNA"/>
</dbReference>
<keyword evidence="3" id="KW-1185">Reference proteome</keyword>
<accession>A0A3L6TIF3</accession>
<dbReference type="Proteomes" id="UP000275267">
    <property type="component" value="Unassembled WGS sequence"/>
</dbReference>
<reference evidence="3" key="1">
    <citation type="journal article" date="2019" name="Nat. Commun.">
        <title>The genome of broomcorn millet.</title>
        <authorList>
            <person name="Zou C."/>
            <person name="Miki D."/>
            <person name="Li D."/>
            <person name="Tang Q."/>
            <person name="Xiao L."/>
            <person name="Rajput S."/>
            <person name="Deng P."/>
            <person name="Jia W."/>
            <person name="Huang R."/>
            <person name="Zhang M."/>
            <person name="Sun Y."/>
            <person name="Hu J."/>
            <person name="Fu X."/>
            <person name="Schnable P.S."/>
            <person name="Li F."/>
            <person name="Zhang H."/>
            <person name="Feng B."/>
            <person name="Zhu X."/>
            <person name="Liu R."/>
            <person name="Schnable J.C."/>
            <person name="Zhu J.-K."/>
            <person name="Zhang H."/>
        </authorList>
    </citation>
    <scope>NUCLEOTIDE SEQUENCE [LARGE SCALE GENOMIC DNA]</scope>
</reference>
<proteinExistence type="predicted"/>
<evidence type="ECO:0000313" key="2">
    <source>
        <dbReference type="EMBL" id="RLN36506.1"/>
    </source>
</evidence>
<name>A0A3L6TIF3_PANMI</name>
<comment type="caution">
    <text evidence="2">The sequence shown here is derived from an EMBL/GenBank/DDBJ whole genome shotgun (WGS) entry which is preliminary data.</text>
</comment>
<protein>
    <submittedName>
        <fullName evidence="2">Proline-glutamic acid-and leucine-rich protein 1-like</fullName>
    </submittedName>
</protein>
<feature type="region of interest" description="Disordered" evidence="1">
    <location>
        <begin position="1"/>
        <end position="35"/>
    </location>
</feature>